<feature type="active site" evidence="9">
    <location>
        <position position="137"/>
    </location>
</feature>
<evidence type="ECO:0000256" key="2">
    <source>
        <dbReference type="ARBA" id="ARBA00022475"/>
    </source>
</evidence>
<evidence type="ECO:0000256" key="10">
    <source>
        <dbReference type="RuleBase" id="RU000594"/>
    </source>
</evidence>
<evidence type="ECO:0000313" key="13">
    <source>
        <dbReference type="Proteomes" id="UP000292886"/>
    </source>
</evidence>
<evidence type="ECO:0000256" key="8">
    <source>
        <dbReference type="ARBA" id="ARBA00023136"/>
    </source>
</evidence>
<protein>
    <recommendedName>
        <fullName evidence="9">Lipoprotein signal peptidase</fullName>
        <ecNumber evidence="9">3.4.23.36</ecNumber>
    </recommendedName>
    <alternativeName>
        <fullName evidence="9">Prolipoprotein signal peptidase</fullName>
    </alternativeName>
    <alternativeName>
        <fullName evidence="9">Signal peptidase II</fullName>
        <shortName evidence="9">SPase II</shortName>
    </alternativeName>
</protein>
<evidence type="ECO:0000256" key="11">
    <source>
        <dbReference type="RuleBase" id="RU004181"/>
    </source>
</evidence>
<dbReference type="InterPro" id="IPR001872">
    <property type="entry name" value="Peptidase_A8"/>
</dbReference>
<dbReference type="OrthoDB" id="9810259at2"/>
<dbReference type="PROSITE" id="PS00855">
    <property type="entry name" value="SPASE_II"/>
    <property type="match status" value="1"/>
</dbReference>
<comment type="subcellular location">
    <subcellularLocation>
        <location evidence="9">Cell membrane</location>
        <topology evidence="9">Multi-pass membrane protein</topology>
    </subcellularLocation>
</comment>
<dbReference type="PANTHER" id="PTHR33695:SF1">
    <property type="entry name" value="LIPOPROTEIN SIGNAL PEPTIDASE"/>
    <property type="match status" value="1"/>
</dbReference>
<dbReference type="UniPathway" id="UPA00665"/>
<evidence type="ECO:0000256" key="4">
    <source>
        <dbReference type="ARBA" id="ARBA00022692"/>
    </source>
</evidence>
<comment type="pathway">
    <text evidence="9">Protein modification; lipoprotein biosynthesis (signal peptide cleavage).</text>
</comment>
<keyword evidence="2 9" id="KW-1003">Cell membrane</keyword>
<feature type="transmembrane region" description="Helical" evidence="9">
    <location>
        <begin position="69"/>
        <end position="87"/>
    </location>
</feature>
<evidence type="ECO:0000256" key="7">
    <source>
        <dbReference type="ARBA" id="ARBA00022989"/>
    </source>
</evidence>
<dbReference type="GO" id="GO:0005886">
    <property type="term" value="C:plasma membrane"/>
    <property type="evidence" value="ECO:0007669"/>
    <property type="project" value="UniProtKB-SubCell"/>
</dbReference>
<keyword evidence="8 9" id="KW-0472">Membrane</keyword>
<accession>A0A4P6YWM0</accession>
<dbReference type="HAMAP" id="MF_00161">
    <property type="entry name" value="LspA"/>
    <property type="match status" value="1"/>
</dbReference>
<evidence type="ECO:0000256" key="6">
    <source>
        <dbReference type="ARBA" id="ARBA00022801"/>
    </source>
</evidence>
<organism evidence="12 13">
    <name type="scientific">Periweissella cryptocerci</name>
    <dbReference type="NCBI Taxonomy" id="2506420"/>
    <lineage>
        <taxon>Bacteria</taxon>
        <taxon>Bacillati</taxon>
        <taxon>Bacillota</taxon>
        <taxon>Bacilli</taxon>
        <taxon>Lactobacillales</taxon>
        <taxon>Lactobacillaceae</taxon>
        <taxon>Periweissella</taxon>
    </lineage>
</organism>
<comment type="catalytic activity">
    <reaction evidence="9 10">
        <text>Release of signal peptides from bacterial membrane prolipoproteins. Hydrolyzes -Xaa-Yaa-Zaa-|-(S,diacylglyceryl)Cys-, in which Xaa is hydrophobic (preferably Leu), and Yaa (Ala or Ser) and Zaa (Gly or Ala) have small, neutral side chains.</text>
        <dbReference type="EC" id="3.4.23.36"/>
    </reaction>
</comment>
<feature type="active site" evidence="9">
    <location>
        <position position="121"/>
    </location>
</feature>
<evidence type="ECO:0000256" key="9">
    <source>
        <dbReference type="HAMAP-Rule" id="MF_00161"/>
    </source>
</evidence>
<evidence type="ECO:0000256" key="1">
    <source>
        <dbReference type="ARBA" id="ARBA00006139"/>
    </source>
</evidence>
<dbReference type="Pfam" id="PF01252">
    <property type="entry name" value="Peptidase_A8"/>
    <property type="match status" value="1"/>
</dbReference>
<dbReference type="NCBIfam" id="TIGR00077">
    <property type="entry name" value="lspA"/>
    <property type="match status" value="1"/>
</dbReference>
<feature type="transmembrane region" description="Helical" evidence="9">
    <location>
        <begin position="7"/>
        <end position="27"/>
    </location>
</feature>
<feature type="transmembrane region" description="Helical" evidence="9">
    <location>
        <begin position="94"/>
        <end position="111"/>
    </location>
</feature>
<dbReference type="PRINTS" id="PR00781">
    <property type="entry name" value="LIPOSIGPTASE"/>
</dbReference>
<keyword evidence="5 9" id="KW-0064">Aspartyl protease</keyword>
<dbReference type="EC" id="3.4.23.36" evidence="9"/>
<keyword evidence="4 9" id="KW-0812">Transmembrane</keyword>
<dbReference type="AlphaFoldDB" id="A0A4P6YWM0"/>
<comment type="similarity">
    <text evidence="1 9 11">Belongs to the peptidase A8 family.</text>
</comment>
<dbReference type="GO" id="GO:0004190">
    <property type="term" value="F:aspartic-type endopeptidase activity"/>
    <property type="evidence" value="ECO:0007669"/>
    <property type="project" value="UniProtKB-UniRule"/>
</dbReference>
<sequence>MKKKYLVRDIIIAIIVLIGDQLLKVWIQGTQLGVHGQTLVEQKLIPGVISLTKLHNDGAAWSVMSGRMWFFYVVSAIAIIVLVYIYRQTYGHRWFNISLALMIAGTLGNLIDRVRQGFVVDMFDLQFINFPIFNIADVALTVGVIGLFIGILTDREMQ</sequence>
<reference evidence="13" key="1">
    <citation type="submission" date="2019-03" db="EMBL/GenBank/DDBJ databases">
        <title>Weissella sp. 26KH-42 Genome sequencing.</title>
        <authorList>
            <person name="Heo J."/>
            <person name="Kim S.-J."/>
            <person name="Kim J.-S."/>
            <person name="Hong S.-B."/>
            <person name="Kwon S.-W."/>
        </authorList>
    </citation>
    <scope>NUCLEOTIDE SEQUENCE [LARGE SCALE GENOMIC DNA]</scope>
    <source>
        <strain evidence="13">26KH-42</strain>
    </source>
</reference>
<feature type="transmembrane region" description="Helical" evidence="9">
    <location>
        <begin position="131"/>
        <end position="152"/>
    </location>
</feature>
<keyword evidence="6 9" id="KW-0378">Hydrolase</keyword>
<dbReference type="GO" id="GO:0006508">
    <property type="term" value="P:proteolysis"/>
    <property type="evidence" value="ECO:0007669"/>
    <property type="project" value="UniProtKB-KW"/>
</dbReference>
<dbReference type="Proteomes" id="UP000292886">
    <property type="component" value="Chromosome"/>
</dbReference>
<keyword evidence="13" id="KW-1185">Reference proteome</keyword>
<evidence type="ECO:0000256" key="3">
    <source>
        <dbReference type="ARBA" id="ARBA00022670"/>
    </source>
</evidence>
<name>A0A4P6YWM0_9LACO</name>
<keyword evidence="7 9" id="KW-1133">Transmembrane helix</keyword>
<keyword evidence="3 9" id="KW-0645">Protease</keyword>
<dbReference type="KEGG" id="wei:EQG49_12360"/>
<gene>
    <name evidence="9" type="primary">lspA</name>
    <name evidence="12" type="ORF">EQG49_12360</name>
</gene>
<evidence type="ECO:0000313" key="12">
    <source>
        <dbReference type="EMBL" id="QBO37191.1"/>
    </source>
</evidence>
<dbReference type="RefSeq" id="WP_133364268.1">
    <property type="nucleotide sequence ID" value="NZ_CP037940.1"/>
</dbReference>
<evidence type="ECO:0000256" key="5">
    <source>
        <dbReference type="ARBA" id="ARBA00022750"/>
    </source>
</evidence>
<proteinExistence type="inferred from homology"/>
<dbReference type="EMBL" id="CP037940">
    <property type="protein sequence ID" value="QBO37191.1"/>
    <property type="molecule type" value="Genomic_DNA"/>
</dbReference>
<comment type="function">
    <text evidence="9 10">This protein specifically catalyzes the removal of signal peptides from prolipoproteins.</text>
</comment>
<dbReference type="PANTHER" id="PTHR33695">
    <property type="entry name" value="LIPOPROTEIN SIGNAL PEPTIDASE"/>
    <property type="match status" value="1"/>
</dbReference>